<gene>
    <name evidence="5" type="ORF">ABQJ56_07855</name>
</gene>
<proteinExistence type="inferred from homology"/>
<evidence type="ECO:0000313" key="6">
    <source>
        <dbReference type="Proteomes" id="UP001556170"/>
    </source>
</evidence>
<dbReference type="PANTHER" id="PTHR48081">
    <property type="entry name" value="AB HYDROLASE SUPERFAMILY PROTEIN C4A8.06C"/>
    <property type="match status" value="1"/>
</dbReference>
<keyword evidence="2 5" id="KW-0378">Hydrolase</keyword>
<evidence type="ECO:0000256" key="1">
    <source>
        <dbReference type="ARBA" id="ARBA00010515"/>
    </source>
</evidence>
<dbReference type="Proteomes" id="UP001556170">
    <property type="component" value="Unassembled WGS sequence"/>
</dbReference>
<dbReference type="InterPro" id="IPR029058">
    <property type="entry name" value="AB_hydrolase_fold"/>
</dbReference>
<keyword evidence="6" id="KW-1185">Reference proteome</keyword>
<dbReference type="PANTHER" id="PTHR48081:SF33">
    <property type="entry name" value="KYNURENINE FORMAMIDASE"/>
    <property type="match status" value="1"/>
</dbReference>
<dbReference type="Pfam" id="PF20434">
    <property type="entry name" value="BD-FAE"/>
    <property type="match status" value="1"/>
</dbReference>
<name>A0ABV3QNG1_9GAMM</name>
<feature type="domain" description="BD-FAE-like" evidence="4">
    <location>
        <begin position="72"/>
        <end position="177"/>
    </location>
</feature>
<evidence type="ECO:0000313" key="5">
    <source>
        <dbReference type="EMBL" id="MEW9624140.1"/>
    </source>
</evidence>
<protein>
    <submittedName>
        <fullName evidence="5">Alpha/beta hydrolase</fullName>
    </submittedName>
</protein>
<feature type="chain" id="PRO_5046554460" evidence="3">
    <location>
        <begin position="27"/>
        <end position="316"/>
    </location>
</feature>
<evidence type="ECO:0000259" key="4">
    <source>
        <dbReference type="Pfam" id="PF20434"/>
    </source>
</evidence>
<evidence type="ECO:0000256" key="3">
    <source>
        <dbReference type="SAM" id="SignalP"/>
    </source>
</evidence>
<accession>A0ABV3QNG1</accession>
<dbReference type="PROSITE" id="PS01173">
    <property type="entry name" value="LIPASE_GDXG_HIS"/>
    <property type="match status" value="1"/>
</dbReference>
<dbReference type="GO" id="GO:0016787">
    <property type="term" value="F:hydrolase activity"/>
    <property type="evidence" value="ECO:0007669"/>
    <property type="project" value="UniProtKB-KW"/>
</dbReference>
<feature type="signal peptide" evidence="3">
    <location>
        <begin position="1"/>
        <end position="26"/>
    </location>
</feature>
<dbReference type="Gene3D" id="3.40.50.1820">
    <property type="entry name" value="alpha/beta hydrolase"/>
    <property type="match status" value="1"/>
</dbReference>
<dbReference type="RefSeq" id="WP_367844449.1">
    <property type="nucleotide sequence ID" value="NZ_JBFOHL010000006.1"/>
</dbReference>
<comment type="similarity">
    <text evidence="1">Belongs to the 'GDXG' lipolytic enzyme family.</text>
</comment>
<dbReference type="InterPro" id="IPR002168">
    <property type="entry name" value="Lipase_GDXG_HIS_AS"/>
</dbReference>
<dbReference type="InterPro" id="IPR049492">
    <property type="entry name" value="BD-FAE-like_dom"/>
</dbReference>
<comment type="caution">
    <text evidence="5">The sequence shown here is derived from an EMBL/GenBank/DDBJ whole genome shotgun (WGS) entry which is preliminary data.</text>
</comment>
<sequence>MKSRNWLIALCAALAVAMLAPRPASARTDLSRRTLLRRLQQQGAQDPMTTLPAGVRAIHDIAYGNDARERFDVYLPQLAVHGAPVIFLVHGGAWIFGDKASARVVENKVARWVPRGFIVVSANYPLAPAATALQQAQDLGLALATAQRMAASWGGDRHRFILMGHSAGAHLVSLVSAAPSLALERGATPWLGTVALDSAAYDVAEIMRGRHLRFYDTAFGSNPAGWAAASPYQRLGSRIAPFLAVCSSRRQESCPQAQRFVAKAAGLGVRAQVQPENLSHEGINEQLGLPSDYTAAVEAFMRSLDPAVAQRLDRGM</sequence>
<reference evidence="5 6" key="1">
    <citation type="submission" date="2024-06" db="EMBL/GenBank/DDBJ databases">
        <authorList>
            <person name="Woo H."/>
        </authorList>
    </citation>
    <scope>NUCLEOTIDE SEQUENCE [LARGE SCALE GENOMIC DNA]</scope>
    <source>
        <strain evidence="5 6">S2-g</strain>
    </source>
</reference>
<dbReference type="SUPFAM" id="SSF53474">
    <property type="entry name" value="alpha/beta-Hydrolases"/>
    <property type="match status" value="1"/>
</dbReference>
<dbReference type="InterPro" id="IPR050300">
    <property type="entry name" value="GDXG_lipolytic_enzyme"/>
</dbReference>
<dbReference type="EMBL" id="JBFOHL010000006">
    <property type="protein sequence ID" value="MEW9624140.1"/>
    <property type="molecule type" value="Genomic_DNA"/>
</dbReference>
<organism evidence="5 6">
    <name type="scientific">Rhodanobacter geophilus</name>
    <dbReference type="NCBI Taxonomy" id="3162488"/>
    <lineage>
        <taxon>Bacteria</taxon>
        <taxon>Pseudomonadati</taxon>
        <taxon>Pseudomonadota</taxon>
        <taxon>Gammaproteobacteria</taxon>
        <taxon>Lysobacterales</taxon>
        <taxon>Rhodanobacteraceae</taxon>
        <taxon>Rhodanobacter</taxon>
    </lineage>
</organism>
<evidence type="ECO:0000256" key="2">
    <source>
        <dbReference type="ARBA" id="ARBA00022801"/>
    </source>
</evidence>
<keyword evidence="3" id="KW-0732">Signal</keyword>